<gene>
    <name evidence="1" type="ORF">IDH45_26650</name>
</gene>
<dbReference type="Proteomes" id="UP000639396">
    <property type="component" value="Unassembled WGS sequence"/>
</dbReference>
<dbReference type="SUPFAM" id="SSF52317">
    <property type="entry name" value="Class I glutamine amidotransferase-like"/>
    <property type="match status" value="1"/>
</dbReference>
<comment type="caution">
    <text evidence="1">The sequence shown here is derived from an EMBL/GenBank/DDBJ whole genome shotgun (WGS) entry which is preliminary data.</text>
</comment>
<dbReference type="AlphaFoldDB" id="A0A927CF90"/>
<dbReference type="InterPro" id="IPR028212">
    <property type="entry name" value="GHL6"/>
</dbReference>
<keyword evidence="2" id="KW-1185">Reference proteome</keyword>
<evidence type="ECO:0000313" key="2">
    <source>
        <dbReference type="Proteomes" id="UP000639396"/>
    </source>
</evidence>
<dbReference type="Gene3D" id="3.40.50.880">
    <property type="match status" value="1"/>
</dbReference>
<sequence>MRFRQVHLDFHTSEAIAGIGTRFSKQQFQDMLKLGHVDSITVFSKCHHGWAYHPSKANRMHPQLSFDLLGAQIEAAHEIGVKTPVYLSAGLDEKTARERPEWLSRRRNEQTNWAPDFLSPGYHTLCMNSPYLDVLVEQIEEVVRNYDADGIFLDIVGVKECYCHSCIRTARERGIDPRVKTDMMPIWEETYARYTERTNEAAQKHKPGMPVFHNGGHIPQGRRDLAKRNTHLELESLPTGGWGYDHFPLSARYVQGLGMPYLGMTGKFHTTWGEFGGYKHPNALRYETALSLANGARCSIGDQLHPDGLMDEATYRLIGAAYREVEAKEAWCEAVSNVADIALLTTEAADCKAEGEGRCPKADQGAVRMLLEGNWLFDVVDPESDWNDYPVLILPDRIRLNAPLEAKLFDYLNQGGRVLATGRSGLREDGSGFAIDLGASWISTAPYRPDYWVPKLALPGGSAAPEGTAYVMYSEGQQITAAGGGTVLGERHNPYFNRDAFAFCSHQHTPNGKLSGGPGMTEGSAGIYIAWDVFEDYAAKGSLFLRDTVSAALSRLLGGKATLTTTLPAQGVTTVQRQDGHGRLVHHLLYASPVRRGEKIEIIEDIVPLYNISCSLRTGRPVKNVYLAPQMENVPYTEQDGVISYTVPKLDCHQMVVVELI</sequence>
<dbReference type="EMBL" id="JACXJA010000044">
    <property type="protein sequence ID" value="MBD2865568.1"/>
    <property type="molecule type" value="Genomic_DNA"/>
</dbReference>
<dbReference type="Gene3D" id="3.20.20.80">
    <property type="entry name" value="Glycosidases"/>
    <property type="match status" value="1"/>
</dbReference>
<dbReference type="RefSeq" id="WP_190931191.1">
    <property type="nucleotide sequence ID" value="NZ_JACXJA010000044.1"/>
</dbReference>
<dbReference type="CDD" id="cd03143">
    <property type="entry name" value="A4_beta-galactosidase_middle_domain"/>
    <property type="match status" value="1"/>
</dbReference>
<dbReference type="InterPro" id="IPR017853">
    <property type="entry name" value="GH"/>
</dbReference>
<reference evidence="1" key="1">
    <citation type="submission" date="2020-09" db="EMBL/GenBank/DDBJ databases">
        <title>A novel bacterium of genus Paenibacillus, isolated from South China Sea.</title>
        <authorList>
            <person name="Huang H."/>
            <person name="Mo K."/>
            <person name="Hu Y."/>
        </authorList>
    </citation>
    <scope>NUCLEOTIDE SEQUENCE</scope>
    <source>
        <strain evidence="1">IB182363</strain>
    </source>
</reference>
<protein>
    <submittedName>
        <fullName evidence="1">Beta-galactosidase trimerization domain-containing protein</fullName>
    </submittedName>
</protein>
<proteinExistence type="predicted"/>
<evidence type="ECO:0000313" key="1">
    <source>
        <dbReference type="EMBL" id="MBD2865568.1"/>
    </source>
</evidence>
<dbReference type="SUPFAM" id="SSF51445">
    <property type="entry name" value="(Trans)glycosidases"/>
    <property type="match status" value="1"/>
</dbReference>
<dbReference type="Pfam" id="PF14871">
    <property type="entry name" value="GHL6"/>
    <property type="match status" value="1"/>
</dbReference>
<name>A0A927CF90_9BACL</name>
<dbReference type="InterPro" id="IPR029062">
    <property type="entry name" value="Class_I_gatase-like"/>
</dbReference>
<organism evidence="1 2">
    <name type="scientific">Paenibacillus oceani</name>
    <dbReference type="NCBI Taxonomy" id="2772510"/>
    <lineage>
        <taxon>Bacteria</taxon>
        <taxon>Bacillati</taxon>
        <taxon>Bacillota</taxon>
        <taxon>Bacilli</taxon>
        <taxon>Bacillales</taxon>
        <taxon>Paenibacillaceae</taxon>
        <taxon>Paenibacillus</taxon>
    </lineage>
</organism>
<accession>A0A927CF90</accession>